<dbReference type="Proteomes" id="UP001431010">
    <property type="component" value="Chromosome"/>
</dbReference>
<name>A0ABY3R3U1_9BRAD</name>
<dbReference type="PANTHER" id="PTHR45641:SF19">
    <property type="entry name" value="NEPHROCYSTIN-3"/>
    <property type="match status" value="1"/>
</dbReference>
<evidence type="ECO:0000313" key="5">
    <source>
        <dbReference type="EMBL" id="UFZ01974.1"/>
    </source>
</evidence>
<reference evidence="5" key="1">
    <citation type="journal article" date="2024" name="Antonie Van Leeuwenhoek">
        <title>Bradyrhizobium ontarionense sp. nov., a novel bacterial symbiont isolated from Aeschynomene indica (Indian jointvetch), harbours photosynthesis, nitrogen fixation and nitrous oxide (N2O) reductase genes.</title>
        <authorList>
            <person name="Bromfield E.S.P."/>
            <person name="Cloutier S."/>
        </authorList>
    </citation>
    <scope>NUCLEOTIDE SEQUENCE</scope>
    <source>
        <strain evidence="5">A19</strain>
    </source>
</reference>
<dbReference type="InterPro" id="IPR024983">
    <property type="entry name" value="CHAT_dom"/>
</dbReference>
<keyword evidence="1" id="KW-0677">Repeat</keyword>
<dbReference type="Pfam" id="PF13374">
    <property type="entry name" value="TPR_10"/>
    <property type="match status" value="1"/>
</dbReference>
<feature type="domain" description="CHAT" evidence="4">
    <location>
        <begin position="906"/>
        <end position="1246"/>
    </location>
</feature>
<evidence type="ECO:0000256" key="2">
    <source>
        <dbReference type="ARBA" id="ARBA00022803"/>
    </source>
</evidence>
<evidence type="ECO:0000256" key="3">
    <source>
        <dbReference type="SAM" id="Coils"/>
    </source>
</evidence>
<dbReference type="Pfam" id="PF13424">
    <property type="entry name" value="TPR_12"/>
    <property type="match status" value="3"/>
</dbReference>
<protein>
    <submittedName>
        <fullName evidence="5">CHAT domain-containing protein</fullName>
    </submittedName>
</protein>
<keyword evidence="2" id="KW-0802">TPR repeat</keyword>
<dbReference type="InterPro" id="IPR019734">
    <property type="entry name" value="TPR_rpt"/>
</dbReference>
<dbReference type="Pfam" id="PF06776">
    <property type="entry name" value="IalB"/>
    <property type="match status" value="2"/>
</dbReference>
<evidence type="ECO:0000313" key="6">
    <source>
        <dbReference type="Proteomes" id="UP001431010"/>
    </source>
</evidence>
<feature type="coiled-coil region" evidence="3">
    <location>
        <begin position="784"/>
        <end position="811"/>
    </location>
</feature>
<dbReference type="Pfam" id="PF12770">
    <property type="entry name" value="CHAT"/>
    <property type="match status" value="1"/>
</dbReference>
<keyword evidence="6" id="KW-1185">Reference proteome</keyword>
<evidence type="ECO:0000259" key="4">
    <source>
        <dbReference type="Pfam" id="PF12770"/>
    </source>
</evidence>
<dbReference type="RefSeq" id="WP_231317767.1">
    <property type="nucleotide sequence ID" value="NZ_CP088156.1"/>
</dbReference>
<dbReference type="PANTHER" id="PTHR45641">
    <property type="entry name" value="TETRATRICOPEPTIDE REPEAT PROTEIN (AFU_ORTHOLOGUE AFUA_6G03870)"/>
    <property type="match status" value="1"/>
</dbReference>
<gene>
    <name evidence="5" type="ORF">LQG66_21965</name>
</gene>
<dbReference type="InterPro" id="IPR011990">
    <property type="entry name" value="TPR-like_helical_dom_sf"/>
</dbReference>
<dbReference type="InterPro" id="IPR038696">
    <property type="entry name" value="IalB_sf"/>
</dbReference>
<accession>A0ABY3R3U1</accession>
<dbReference type="SUPFAM" id="SSF48452">
    <property type="entry name" value="TPR-like"/>
    <property type="match status" value="1"/>
</dbReference>
<dbReference type="InterPro" id="IPR010642">
    <property type="entry name" value="Invasion_prot_B"/>
</dbReference>
<organism evidence="5 6">
    <name type="scientific">Bradyrhizobium ontarionense</name>
    <dbReference type="NCBI Taxonomy" id="2898149"/>
    <lineage>
        <taxon>Bacteria</taxon>
        <taxon>Pseudomonadati</taxon>
        <taxon>Pseudomonadota</taxon>
        <taxon>Alphaproteobacteria</taxon>
        <taxon>Hyphomicrobiales</taxon>
        <taxon>Nitrobacteraceae</taxon>
        <taxon>Bradyrhizobium</taxon>
    </lineage>
</organism>
<sequence>MTFAAAQAVEHNDLTAVLAVRELPQNGGRVVRLLLPLKMQTKFGTRLLFDGNKPVEGPFVRCRTTGCVADYSASPDVAARLVAGGVLTAQAINVDGKPLNFKFALTDYGETQRGKPSSWAAIPKQRQQQLQDLVVSSGPEQAIRPAKTAVAYIPWIKSCRQDADPSPHRTCFTGMDVRDRAGEPLAAAVLIEPSINGEPALRITLPLNVGLRSGVKLAFDGVAYGNAPFVICLPNGCMADFGATAALLGKLTTSRSMELQASPSDGFTSSVQLPLDTFAGVHDRPALEPPAAQRLQQKLRAEAIATLANAQAKGARGELIVAAVPFAPPAPGPAVASAPTPASPPAPSRDEALVRAAHQRGEALQQQAKLGEAGQQFRIAIEAAERAWGSNSPKLAPELSGLATVLRRAGQHAEAETLLLRALALPGLGDADLGGVHSDLVAVYYRQERKVEAMDHALKALALLERTLDPNSKQLASAIADVGTLLSRNSRIAEAVTMLERALAIYEKNPENSTRFAQVLVNLANNYEYSGRRDDARKLLERTVAMLEKNPSLQARDQLSSSIGTLGDMSERDKRYDDAADQYKKVLAIREETFGATHPQLVLPLRTLGRVEGIQNRYEPAKAYYDRALAIELATFGEGHPDVALILNALAQLENKRGDARASLDYYRRATSAVLARSKTAVPGALTATGQANDLGTYYFRRHVAALSQSGDDGGDAAARQAEAFEIAQRANESSAGAAVQLMGARARVGDPALAALIRRRQDLAAAREQKASKLISLATTAQTADEKAALEVLRQEKDATERELAGIADKINRGFPAYAQLANPEPLNYRDVQQLLGADEAFVFWLVGADRVDIFALTRDQFVWKTTEITSKQLEDKITTFRTGLDIAAVRDSVLDGHARLFDLAVAHDLYRLLLDPVAPLLQGKRQLLAVPDRALTALPLHLLVSAPPPIATPELKDVTTYRDAHWLVKDYAVTVLPSVRSLEILGGAPPSSAQRKPLIGFADPVFDPAERARAIADQQAAAKLAKVSRAYSEFWQGAGIDRDRLAQSLPTLLDTAAEVRAVARSVGARDSDIMTGAEATETNVKQKPLADYRIIYFATHGLVAGDIKGIGEPALALSLPAKPSETDDGLLTASEVAQLKLDADWVVLSACNTVAGGKPGAEALSGLARAFFYAGARALLVSHWSVESAAATRLSTSTFKTLQADGRIGRSEALRRAMLDYMADTSDPLNAYPGMWGPFAIIGDGRALQPAARR</sequence>
<keyword evidence="3" id="KW-0175">Coiled coil</keyword>
<evidence type="ECO:0000256" key="1">
    <source>
        <dbReference type="ARBA" id="ARBA00022737"/>
    </source>
</evidence>
<proteinExistence type="predicted"/>
<dbReference type="Gene3D" id="1.25.40.10">
    <property type="entry name" value="Tetratricopeptide repeat domain"/>
    <property type="match status" value="3"/>
</dbReference>
<dbReference type="EMBL" id="CP088156">
    <property type="protein sequence ID" value="UFZ01974.1"/>
    <property type="molecule type" value="Genomic_DNA"/>
</dbReference>
<dbReference type="Gene3D" id="2.60.40.1880">
    <property type="entry name" value="Invasion associated locus B (IalB) protein"/>
    <property type="match status" value="2"/>
</dbReference>
<dbReference type="SMART" id="SM00028">
    <property type="entry name" value="TPR"/>
    <property type="match status" value="8"/>
</dbReference>